<feature type="region of interest" description="Disordered" evidence="2">
    <location>
        <begin position="484"/>
        <end position="511"/>
    </location>
</feature>
<dbReference type="SUPFAM" id="SSF54447">
    <property type="entry name" value="ssDNA-binding transcriptional regulator domain"/>
    <property type="match status" value="1"/>
</dbReference>
<keyword evidence="1" id="KW-0863">Zinc-finger</keyword>
<keyword evidence="5" id="KW-1185">Reference proteome</keyword>
<evidence type="ECO:0000313" key="4">
    <source>
        <dbReference type="EMBL" id="GAA0157215.1"/>
    </source>
</evidence>
<feature type="compositionally biased region" description="Basic and acidic residues" evidence="2">
    <location>
        <begin position="547"/>
        <end position="560"/>
    </location>
</feature>
<dbReference type="SMART" id="SM00343">
    <property type="entry name" value="ZnF_C2HC"/>
    <property type="match status" value="1"/>
</dbReference>
<proteinExistence type="predicted"/>
<dbReference type="InterPro" id="IPR014876">
    <property type="entry name" value="DEK_C"/>
</dbReference>
<dbReference type="InterPro" id="IPR003173">
    <property type="entry name" value="PC4_C"/>
</dbReference>
<dbReference type="Pfam" id="PF00098">
    <property type="entry name" value="zf-CCHC"/>
    <property type="match status" value="1"/>
</dbReference>
<sequence>MAEPDSPNSKRRKLIQTTVLHVLKSADLETATELDIRLATATRLGIDRFDLDQKRLIRTVLESFLLSTTSNGTTKSAQGTTNNNRSCNELQQPINNHGVQHIEATEVQPIEAEGKNDIGPADFIQDNIITNNNNNCKIICQLSLTRNVIVNEFGGQSMVTIQDYHQKDGKQFPKSGGTSLTAEQWVSIKNNISAIEEAITRMNSRLRLPTTGKPSEPAVSCFVVDSAQTNATVNNKRMEASIYNSNSIADLQESNFEGSKQMEVNSNASTPNPLHHTPPNIVHHPTISLPPPGLMYMPVRLDGTNYYLWKHQMEFSLAELKVVYVLTEACPNFSSTSSGTREEIDETKALIQKWVDDDYICRHNILTCLGDNLYNDYSRKACSAKELWEELKSVYDEDIGTKRSQINKYVQFQIVDGVSILEQVHELQSIAHSICASGIWIEEYFHVSFIISKLPPSWKEFRLRMMREEFLPLHMLMHRLKVEEDARSGKQPGKPSGHGAGSKCESRVGSQGKEMKKLCYNCKKSGHISKHCPDRKKEFPDNGPTKENGHRLKGDHRYQG</sequence>
<dbReference type="PANTHER" id="PTHR47592">
    <property type="entry name" value="PBF68 PROTEIN"/>
    <property type="match status" value="1"/>
</dbReference>
<evidence type="ECO:0000259" key="3">
    <source>
        <dbReference type="PROSITE" id="PS50158"/>
    </source>
</evidence>
<gene>
    <name evidence="4" type="ORF">LIER_14529</name>
</gene>
<feature type="compositionally biased region" description="Basic and acidic residues" evidence="2">
    <location>
        <begin position="531"/>
        <end position="540"/>
    </location>
</feature>
<dbReference type="PANTHER" id="PTHR47592:SF6">
    <property type="entry name" value="PBF68 PROTEIN"/>
    <property type="match status" value="1"/>
</dbReference>
<organism evidence="4 5">
    <name type="scientific">Lithospermum erythrorhizon</name>
    <name type="common">Purple gromwell</name>
    <name type="synonym">Lithospermum officinale var. erythrorhizon</name>
    <dbReference type="NCBI Taxonomy" id="34254"/>
    <lineage>
        <taxon>Eukaryota</taxon>
        <taxon>Viridiplantae</taxon>
        <taxon>Streptophyta</taxon>
        <taxon>Embryophyta</taxon>
        <taxon>Tracheophyta</taxon>
        <taxon>Spermatophyta</taxon>
        <taxon>Magnoliopsida</taxon>
        <taxon>eudicotyledons</taxon>
        <taxon>Gunneridae</taxon>
        <taxon>Pentapetalae</taxon>
        <taxon>asterids</taxon>
        <taxon>lamiids</taxon>
        <taxon>Boraginales</taxon>
        <taxon>Boraginaceae</taxon>
        <taxon>Boraginoideae</taxon>
        <taxon>Lithospermeae</taxon>
        <taxon>Lithospermum</taxon>
    </lineage>
</organism>
<dbReference type="Pfam" id="PF02229">
    <property type="entry name" value="PC4"/>
    <property type="match status" value="1"/>
</dbReference>
<evidence type="ECO:0000256" key="1">
    <source>
        <dbReference type="PROSITE-ProRule" id="PRU00047"/>
    </source>
</evidence>
<dbReference type="InterPro" id="IPR009044">
    <property type="entry name" value="ssDNA-bd_transcriptional_reg"/>
</dbReference>
<dbReference type="PROSITE" id="PS50158">
    <property type="entry name" value="ZF_CCHC"/>
    <property type="match status" value="1"/>
</dbReference>
<protein>
    <recommendedName>
        <fullName evidence="3">CCHC-type domain-containing protein</fullName>
    </recommendedName>
</protein>
<reference evidence="4 5" key="1">
    <citation type="submission" date="2024-01" db="EMBL/GenBank/DDBJ databases">
        <title>The complete chloroplast genome sequence of Lithospermum erythrorhizon: insights into the phylogenetic relationship among Boraginaceae species and the maternal lineages of purple gromwells.</title>
        <authorList>
            <person name="Okada T."/>
            <person name="Watanabe K."/>
        </authorList>
    </citation>
    <scope>NUCLEOTIDE SEQUENCE [LARGE SCALE GENOMIC DNA]</scope>
</reference>
<feature type="region of interest" description="Disordered" evidence="2">
    <location>
        <begin position="525"/>
        <end position="560"/>
    </location>
</feature>
<dbReference type="AlphaFoldDB" id="A0AAV3Q137"/>
<dbReference type="InterPro" id="IPR036875">
    <property type="entry name" value="Znf_CCHC_sf"/>
</dbReference>
<accession>A0AAV3Q137</accession>
<keyword evidence="1" id="KW-0479">Metal-binding</keyword>
<name>A0AAV3Q137_LITER</name>
<dbReference type="GO" id="GO:0008270">
    <property type="term" value="F:zinc ion binding"/>
    <property type="evidence" value="ECO:0007669"/>
    <property type="project" value="UniProtKB-KW"/>
</dbReference>
<dbReference type="InterPro" id="IPR001878">
    <property type="entry name" value="Znf_CCHC"/>
</dbReference>
<evidence type="ECO:0000256" key="2">
    <source>
        <dbReference type="SAM" id="MobiDB-lite"/>
    </source>
</evidence>
<dbReference type="Pfam" id="PF14223">
    <property type="entry name" value="Retrotran_gag_2"/>
    <property type="match status" value="1"/>
</dbReference>
<dbReference type="Pfam" id="PF08766">
    <property type="entry name" value="DEK_C"/>
    <property type="match status" value="1"/>
</dbReference>
<feature type="domain" description="CCHC-type" evidence="3">
    <location>
        <begin position="519"/>
        <end position="534"/>
    </location>
</feature>
<dbReference type="EMBL" id="BAABME010003055">
    <property type="protein sequence ID" value="GAA0157215.1"/>
    <property type="molecule type" value="Genomic_DNA"/>
</dbReference>
<dbReference type="Proteomes" id="UP001454036">
    <property type="component" value="Unassembled WGS sequence"/>
</dbReference>
<dbReference type="GO" id="GO:0006355">
    <property type="term" value="P:regulation of DNA-templated transcription"/>
    <property type="evidence" value="ECO:0007669"/>
    <property type="project" value="InterPro"/>
</dbReference>
<dbReference type="Gene3D" id="4.10.60.10">
    <property type="entry name" value="Zinc finger, CCHC-type"/>
    <property type="match status" value="1"/>
</dbReference>
<dbReference type="GO" id="GO:0003677">
    <property type="term" value="F:DNA binding"/>
    <property type="evidence" value="ECO:0007669"/>
    <property type="project" value="InterPro"/>
</dbReference>
<evidence type="ECO:0000313" key="5">
    <source>
        <dbReference type="Proteomes" id="UP001454036"/>
    </source>
</evidence>
<comment type="caution">
    <text evidence="4">The sequence shown here is derived from an EMBL/GenBank/DDBJ whole genome shotgun (WGS) entry which is preliminary data.</text>
</comment>
<keyword evidence="1" id="KW-0862">Zinc</keyword>
<dbReference type="Gene3D" id="2.30.31.10">
    <property type="entry name" value="Transcriptional Coactivator Pc4, Chain A"/>
    <property type="match status" value="1"/>
</dbReference>
<dbReference type="SUPFAM" id="SSF57756">
    <property type="entry name" value="Retrovirus zinc finger-like domains"/>
    <property type="match status" value="1"/>
</dbReference>